<dbReference type="InterPro" id="IPR050925">
    <property type="entry name" value="Rhomboid_protease_S54"/>
</dbReference>
<keyword evidence="11" id="KW-1185">Reference proteome</keyword>
<feature type="transmembrane region" description="Helical" evidence="8">
    <location>
        <begin position="101"/>
        <end position="124"/>
    </location>
</feature>
<keyword evidence="5 8" id="KW-1133">Transmembrane helix</keyword>
<feature type="transmembrane region" description="Helical" evidence="8">
    <location>
        <begin position="211"/>
        <end position="233"/>
    </location>
</feature>
<feature type="transmembrane region" description="Helical" evidence="8">
    <location>
        <begin position="245"/>
        <end position="262"/>
    </location>
</feature>
<evidence type="ECO:0000256" key="3">
    <source>
        <dbReference type="ARBA" id="ARBA00022692"/>
    </source>
</evidence>
<gene>
    <name evidence="10" type="ORF">ACFSCS_07950</name>
</gene>
<dbReference type="Pfam" id="PF01694">
    <property type="entry name" value="Rhomboid"/>
    <property type="match status" value="1"/>
</dbReference>
<dbReference type="GO" id="GO:0006508">
    <property type="term" value="P:proteolysis"/>
    <property type="evidence" value="ECO:0007669"/>
    <property type="project" value="UniProtKB-KW"/>
</dbReference>
<reference evidence="11" key="1">
    <citation type="journal article" date="2019" name="Int. J. Syst. Evol. Microbiol.">
        <title>The Global Catalogue of Microorganisms (GCM) 10K type strain sequencing project: providing services to taxonomists for standard genome sequencing and annotation.</title>
        <authorList>
            <consortium name="The Broad Institute Genomics Platform"/>
            <consortium name="The Broad Institute Genome Sequencing Center for Infectious Disease"/>
            <person name="Wu L."/>
            <person name="Ma J."/>
        </authorList>
    </citation>
    <scope>NUCLEOTIDE SEQUENCE [LARGE SCALE GENOMIC DNA]</scope>
    <source>
        <strain evidence="11">CAIM 431</strain>
    </source>
</reference>
<name>A0ABW4RWU8_9ACTN</name>
<evidence type="ECO:0000256" key="7">
    <source>
        <dbReference type="SAM" id="MobiDB-lite"/>
    </source>
</evidence>
<keyword evidence="4 10" id="KW-0378">Hydrolase</keyword>
<evidence type="ECO:0000313" key="11">
    <source>
        <dbReference type="Proteomes" id="UP001597326"/>
    </source>
</evidence>
<feature type="compositionally biased region" description="Polar residues" evidence="7">
    <location>
        <begin position="19"/>
        <end position="33"/>
    </location>
</feature>
<dbReference type="GO" id="GO:0008233">
    <property type="term" value="F:peptidase activity"/>
    <property type="evidence" value="ECO:0007669"/>
    <property type="project" value="UniProtKB-KW"/>
</dbReference>
<evidence type="ECO:0000256" key="8">
    <source>
        <dbReference type="SAM" id="Phobius"/>
    </source>
</evidence>
<evidence type="ECO:0000256" key="6">
    <source>
        <dbReference type="ARBA" id="ARBA00023136"/>
    </source>
</evidence>
<feature type="transmembrane region" description="Helical" evidence="8">
    <location>
        <begin position="179"/>
        <end position="199"/>
    </location>
</feature>
<dbReference type="Proteomes" id="UP001597326">
    <property type="component" value="Unassembled WGS sequence"/>
</dbReference>
<comment type="subcellular location">
    <subcellularLocation>
        <location evidence="1">Membrane</location>
        <topology evidence="1">Multi-pass membrane protein</topology>
    </subcellularLocation>
</comment>
<dbReference type="InterPro" id="IPR035952">
    <property type="entry name" value="Rhomboid-like_sf"/>
</dbReference>
<accession>A0ABW4RWU8</accession>
<evidence type="ECO:0000259" key="9">
    <source>
        <dbReference type="Pfam" id="PF01694"/>
    </source>
</evidence>
<dbReference type="EMBL" id="JBHUFZ010000016">
    <property type="protein sequence ID" value="MFD1890115.1"/>
    <property type="molecule type" value="Genomic_DNA"/>
</dbReference>
<feature type="compositionally biased region" description="Polar residues" evidence="7">
    <location>
        <begin position="44"/>
        <end position="54"/>
    </location>
</feature>
<protein>
    <submittedName>
        <fullName evidence="10">Rhomboid family intramembrane serine protease</fullName>
        <ecNumber evidence="10">3.4.21.105</ecNumber>
    </submittedName>
</protein>
<feature type="transmembrane region" description="Helical" evidence="8">
    <location>
        <begin position="294"/>
        <end position="315"/>
    </location>
</feature>
<evidence type="ECO:0000256" key="5">
    <source>
        <dbReference type="ARBA" id="ARBA00022989"/>
    </source>
</evidence>
<keyword evidence="6 8" id="KW-0472">Membrane</keyword>
<dbReference type="EC" id="3.4.21.105" evidence="10"/>
<evidence type="ECO:0000256" key="4">
    <source>
        <dbReference type="ARBA" id="ARBA00022801"/>
    </source>
</evidence>
<dbReference type="InterPro" id="IPR022764">
    <property type="entry name" value="Peptidase_S54_rhomboid_dom"/>
</dbReference>
<feature type="transmembrane region" description="Helical" evidence="8">
    <location>
        <begin position="144"/>
        <end position="167"/>
    </location>
</feature>
<proteinExistence type="inferred from homology"/>
<keyword evidence="3 8" id="KW-0812">Transmembrane</keyword>
<comment type="similarity">
    <text evidence="2">Belongs to the peptidase S54 family.</text>
</comment>
<dbReference type="PANTHER" id="PTHR43731">
    <property type="entry name" value="RHOMBOID PROTEASE"/>
    <property type="match status" value="1"/>
</dbReference>
<dbReference type="RefSeq" id="WP_343873076.1">
    <property type="nucleotide sequence ID" value="NZ_BAAAIX010000013.1"/>
</dbReference>
<evidence type="ECO:0000256" key="2">
    <source>
        <dbReference type="ARBA" id="ARBA00009045"/>
    </source>
</evidence>
<dbReference type="PANTHER" id="PTHR43731:SF14">
    <property type="entry name" value="PRESENILIN-ASSOCIATED RHOMBOID-LIKE PROTEIN, MITOCHONDRIAL"/>
    <property type="match status" value="1"/>
</dbReference>
<feature type="compositionally biased region" description="Polar residues" evidence="7">
    <location>
        <begin position="68"/>
        <end position="84"/>
    </location>
</feature>
<keyword evidence="10" id="KW-0645">Protease</keyword>
<feature type="domain" description="Peptidase S54 rhomboid" evidence="9">
    <location>
        <begin position="136"/>
        <end position="281"/>
    </location>
</feature>
<evidence type="ECO:0000313" key="10">
    <source>
        <dbReference type="EMBL" id="MFD1890115.1"/>
    </source>
</evidence>
<sequence>MSEWTRSAPQQPEPHLPSAPSTQPDFTAPQQTWPGHASSPAGFASTTPGGQQVPQDPAQYPGAGYPSPQFSAPQQEPYQVQAQPLASDPVSRTRPRPQLAVVTWTIIALCVATWLGELMLPGFYEQVALSPALGEHEPWRFITSAFAHSRFGITHIAFNMLALYSVGRSLELSLGRARFAALYLVSALAGGVGFVLLAFPGSATNPLGVNWSTGVVGASGAVFGLFGAMVVLYRHAGVSMQSLGIVLALNALISFTVPGIAWQSHLGGFLAGLVTGWLMLSSTKATWRGKPDRTWLWVAAVTAALVLMLVVKYVVS</sequence>
<organism evidence="10 11">
    <name type="scientific">Luteococcus peritonei</name>
    <dbReference type="NCBI Taxonomy" id="88874"/>
    <lineage>
        <taxon>Bacteria</taxon>
        <taxon>Bacillati</taxon>
        <taxon>Actinomycetota</taxon>
        <taxon>Actinomycetes</taxon>
        <taxon>Propionibacteriales</taxon>
        <taxon>Propionibacteriaceae</taxon>
        <taxon>Luteococcus</taxon>
    </lineage>
</organism>
<feature type="compositionally biased region" description="Polar residues" evidence="7">
    <location>
        <begin position="1"/>
        <end position="10"/>
    </location>
</feature>
<dbReference type="Gene3D" id="1.20.1540.10">
    <property type="entry name" value="Rhomboid-like"/>
    <property type="match status" value="1"/>
</dbReference>
<evidence type="ECO:0000256" key="1">
    <source>
        <dbReference type="ARBA" id="ARBA00004141"/>
    </source>
</evidence>
<feature type="region of interest" description="Disordered" evidence="7">
    <location>
        <begin position="1"/>
        <end position="92"/>
    </location>
</feature>
<comment type="caution">
    <text evidence="10">The sequence shown here is derived from an EMBL/GenBank/DDBJ whole genome shotgun (WGS) entry which is preliminary data.</text>
</comment>
<dbReference type="SUPFAM" id="SSF144091">
    <property type="entry name" value="Rhomboid-like"/>
    <property type="match status" value="1"/>
</dbReference>